<evidence type="ECO:0000256" key="1">
    <source>
        <dbReference type="SAM" id="Phobius"/>
    </source>
</evidence>
<gene>
    <name evidence="2" type="ORF">B1199_20055</name>
</gene>
<dbReference type="Proteomes" id="UP000194841">
    <property type="component" value="Unassembled WGS sequence"/>
</dbReference>
<evidence type="ECO:0000313" key="2">
    <source>
        <dbReference type="EMBL" id="OUL55999.1"/>
    </source>
</evidence>
<sequence>MNMNTVKKSEIVVLVIAVLTFVVGVVGHLAAASYANSDAFGYIAAPTPLIVGLIAYVAYKYAQAAEQKSSSEH</sequence>
<evidence type="ECO:0000313" key="3">
    <source>
        <dbReference type="Proteomes" id="UP000194841"/>
    </source>
</evidence>
<accession>A0A244CKZ1</accession>
<dbReference type="AlphaFoldDB" id="A0A244CKZ1"/>
<keyword evidence="3" id="KW-1185">Reference proteome</keyword>
<keyword evidence="1" id="KW-0812">Transmembrane</keyword>
<dbReference type="EMBL" id="MWPV01000008">
    <property type="protein sequence ID" value="OUL55999.1"/>
    <property type="molecule type" value="Genomic_DNA"/>
</dbReference>
<feature type="transmembrane region" description="Helical" evidence="1">
    <location>
        <begin position="40"/>
        <end position="59"/>
    </location>
</feature>
<comment type="caution">
    <text evidence="2">The sequence shown here is derived from an EMBL/GenBank/DDBJ whole genome shotgun (WGS) entry which is preliminary data.</text>
</comment>
<keyword evidence="1" id="KW-0472">Membrane</keyword>
<feature type="transmembrane region" description="Helical" evidence="1">
    <location>
        <begin position="12"/>
        <end position="34"/>
    </location>
</feature>
<name>A0A244CKZ1_PSEDV</name>
<protein>
    <submittedName>
        <fullName evidence="2">Uncharacterized protein</fullName>
    </submittedName>
</protein>
<keyword evidence="1" id="KW-1133">Transmembrane helix</keyword>
<reference evidence="2 3" key="1">
    <citation type="submission" date="2017-02" db="EMBL/GenBank/DDBJ databases">
        <title>Pseudoalteromonas ulvae TC14 Genome.</title>
        <authorList>
            <person name="Molmeret M."/>
        </authorList>
    </citation>
    <scope>NUCLEOTIDE SEQUENCE [LARGE SCALE GENOMIC DNA]</scope>
    <source>
        <strain evidence="2">TC14</strain>
    </source>
</reference>
<proteinExistence type="predicted"/>
<organism evidence="2 3">
    <name type="scientific">Pseudoalteromonas ulvae</name>
    <dbReference type="NCBI Taxonomy" id="107327"/>
    <lineage>
        <taxon>Bacteria</taxon>
        <taxon>Pseudomonadati</taxon>
        <taxon>Pseudomonadota</taxon>
        <taxon>Gammaproteobacteria</taxon>
        <taxon>Alteromonadales</taxon>
        <taxon>Pseudoalteromonadaceae</taxon>
        <taxon>Pseudoalteromonas</taxon>
    </lineage>
</organism>